<dbReference type="RefSeq" id="WP_274354601.1">
    <property type="nucleotide sequence ID" value="NZ_JAQZSM010000088.1"/>
</dbReference>
<protein>
    <submittedName>
        <fullName evidence="2">GAD-like domain-containing protein</fullName>
    </submittedName>
</protein>
<evidence type="ECO:0000313" key="3">
    <source>
        <dbReference type="Proteomes" id="UP001431784"/>
    </source>
</evidence>
<organism evidence="2 3">
    <name type="scientific">Roseinatronobacter alkalisoli</name>
    <dbReference type="NCBI Taxonomy" id="3028235"/>
    <lineage>
        <taxon>Bacteria</taxon>
        <taxon>Pseudomonadati</taxon>
        <taxon>Pseudomonadota</taxon>
        <taxon>Alphaproteobacteria</taxon>
        <taxon>Rhodobacterales</taxon>
        <taxon>Paracoccaceae</taxon>
        <taxon>Roseinatronobacter</taxon>
    </lineage>
</organism>
<reference evidence="2" key="1">
    <citation type="submission" date="2023-02" db="EMBL/GenBank/DDBJ databases">
        <title>Description of Roseinatronobacter alkalisoli sp. nov., an alkaliphilic bacerium isolated from soda soil.</title>
        <authorList>
            <person name="Wei W."/>
        </authorList>
    </citation>
    <scope>NUCLEOTIDE SEQUENCE</scope>
    <source>
        <strain evidence="2">HJB301</strain>
    </source>
</reference>
<dbReference type="Pfam" id="PF08887">
    <property type="entry name" value="GAD-like"/>
    <property type="match status" value="1"/>
</dbReference>
<keyword evidence="3" id="KW-1185">Reference proteome</keyword>
<proteinExistence type="predicted"/>
<sequence>MNKEDFLEIFGTPETSQLVDRNLAERFRGLVPDDLVDFWIDHGIGAYAGSFYRLCTPDTFYPLLSRLLANIPTLRGKLHAVGYSAFGVVDLCHENGRIFSFDVQFGALTDQTSRRDNEPPPHDIADLYALAGIEMPASHEEAVSRIKLGPLSVWDELAIGASPETYRNYIGEDGRRLPSEVMKLLGPISANQIYILRSAELENIPASYVKTDIRDLLDNILSETVSVTEFITENGMQNTHAEIFPVQLR</sequence>
<name>A0ABT5TFP0_9RHOB</name>
<accession>A0ABT5TFP0</accession>
<feature type="domain" description="GAD-related" evidence="1">
    <location>
        <begin position="4"/>
        <end position="95"/>
    </location>
</feature>
<evidence type="ECO:0000313" key="2">
    <source>
        <dbReference type="EMBL" id="MDD7973950.1"/>
    </source>
</evidence>
<evidence type="ECO:0000259" key="1">
    <source>
        <dbReference type="Pfam" id="PF08887"/>
    </source>
</evidence>
<dbReference type="Proteomes" id="UP001431784">
    <property type="component" value="Unassembled WGS sequence"/>
</dbReference>
<gene>
    <name evidence="2" type="ORF">PUT78_23280</name>
</gene>
<dbReference type="EMBL" id="JAQZSM010000088">
    <property type="protein sequence ID" value="MDD7973950.1"/>
    <property type="molecule type" value="Genomic_DNA"/>
</dbReference>
<dbReference type="InterPro" id="IPR014983">
    <property type="entry name" value="GAD-rel"/>
</dbReference>
<comment type="caution">
    <text evidence="2">The sequence shown here is derived from an EMBL/GenBank/DDBJ whole genome shotgun (WGS) entry which is preliminary data.</text>
</comment>